<dbReference type="AlphaFoldDB" id="A0A314YFN5"/>
<evidence type="ECO:0000313" key="2">
    <source>
        <dbReference type="EMBL" id="PQQ04780.1"/>
    </source>
</evidence>
<dbReference type="CDD" id="cd06222">
    <property type="entry name" value="RNase_H_like"/>
    <property type="match status" value="1"/>
</dbReference>
<dbReference type="InterPro" id="IPR012337">
    <property type="entry name" value="RNaseH-like_sf"/>
</dbReference>
<dbReference type="Pfam" id="PF13456">
    <property type="entry name" value="RVT_3"/>
    <property type="match status" value="1"/>
</dbReference>
<dbReference type="Gene3D" id="3.30.420.10">
    <property type="entry name" value="Ribonuclease H-like superfamily/Ribonuclease H"/>
    <property type="match status" value="1"/>
</dbReference>
<comment type="caution">
    <text evidence="2">The sequence shown here is derived from an EMBL/GenBank/DDBJ whole genome shotgun (WGS) entry which is preliminary data.</text>
</comment>
<accession>A0A314YFN5</accession>
<dbReference type="EMBL" id="PJQY01001195">
    <property type="protein sequence ID" value="PQQ04780.1"/>
    <property type="molecule type" value="Genomic_DNA"/>
</dbReference>
<protein>
    <recommendedName>
        <fullName evidence="1">RNase H type-1 domain-containing protein</fullName>
    </recommendedName>
</protein>
<feature type="domain" description="RNase H type-1" evidence="1">
    <location>
        <begin position="37"/>
        <end position="114"/>
    </location>
</feature>
<organism evidence="2 3">
    <name type="scientific">Prunus yedoensis var. nudiflora</name>
    <dbReference type="NCBI Taxonomy" id="2094558"/>
    <lineage>
        <taxon>Eukaryota</taxon>
        <taxon>Viridiplantae</taxon>
        <taxon>Streptophyta</taxon>
        <taxon>Embryophyta</taxon>
        <taxon>Tracheophyta</taxon>
        <taxon>Spermatophyta</taxon>
        <taxon>Magnoliopsida</taxon>
        <taxon>eudicotyledons</taxon>
        <taxon>Gunneridae</taxon>
        <taxon>Pentapetalae</taxon>
        <taxon>rosids</taxon>
        <taxon>fabids</taxon>
        <taxon>Rosales</taxon>
        <taxon>Rosaceae</taxon>
        <taxon>Amygdaloideae</taxon>
        <taxon>Amygdaleae</taxon>
        <taxon>Prunus</taxon>
    </lineage>
</organism>
<name>A0A314YFN5_PRUYE</name>
<proteinExistence type="predicted"/>
<gene>
    <name evidence="2" type="ORF">Pyn_11190</name>
</gene>
<dbReference type="InterPro" id="IPR002156">
    <property type="entry name" value="RNaseH_domain"/>
</dbReference>
<dbReference type="InterPro" id="IPR044730">
    <property type="entry name" value="RNase_H-like_dom_plant"/>
</dbReference>
<dbReference type="InterPro" id="IPR053151">
    <property type="entry name" value="RNase_H-like"/>
</dbReference>
<dbReference type="GO" id="GO:0004523">
    <property type="term" value="F:RNA-DNA hybrid ribonuclease activity"/>
    <property type="evidence" value="ECO:0007669"/>
    <property type="project" value="InterPro"/>
</dbReference>
<dbReference type="InterPro" id="IPR036397">
    <property type="entry name" value="RNaseH_sf"/>
</dbReference>
<keyword evidence="3" id="KW-1185">Reference proteome</keyword>
<dbReference type="PANTHER" id="PTHR47723">
    <property type="entry name" value="OS05G0353850 PROTEIN"/>
    <property type="match status" value="1"/>
</dbReference>
<evidence type="ECO:0000259" key="1">
    <source>
        <dbReference type="Pfam" id="PF13456"/>
    </source>
</evidence>
<dbReference type="GO" id="GO:0003676">
    <property type="term" value="F:nucleic acid binding"/>
    <property type="evidence" value="ECO:0007669"/>
    <property type="project" value="InterPro"/>
</dbReference>
<sequence length="147" mass="16036">MLEVAVSNGIGIEATNPHVDNSVQRWLPPSHSALKLNVDAAWDKDSLTAGLGAVIRDKNGKFIRGAGKVRLASSPIEAEAHAALNGLEVASDLGNIHLECESDSRELIQSIKGNICRGRWTIYPILTALKEKSRWFVWSGRRVCLLP</sequence>
<dbReference type="Proteomes" id="UP000250321">
    <property type="component" value="Unassembled WGS sequence"/>
</dbReference>
<reference evidence="2 3" key="1">
    <citation type="submission" date="2018-02" db="EMBL/GenBank/DDBJ databases">
        <title>Draft genome of wild Prunus yedoensis var. nudiflora.</title>
        <authorList>
            <person name="Baek S."/>
            <person name="Kim J.-H."/>
            <person name="Choi K."/>
            <person name="Kim G.-B."/>
            <person name="Cho A."/>
            <person name="Jang H."/>
            <person name="Shin C.-H."/>
            <person name="Yu H.-J."/>
            <person name="Mun J.-H."/>
        </authorList>
    </citation>
    <scope>NUCLEOTIDE SEQUENCE [LARGE SCALE GENOMIC DNA]</scope>
    <source>
        <strain evidence="3">cv. Jeju island</strain>
        <tissue evidence="2">Leaf</tissue>
    </source>
</reference>
<evidence type="ECO:0000313" key="3">
    <source>
        <dbReference type="Proteomes" id="UP000250321"/>
    </source>
</evidence>
<dbReference type="OrthoDB" id="1166560at2759"/>
<dbReference type="SUPFAM" id="SSF53098">
    <property type="entry name" value="Ribonuclease H-like"/>
    <property type="match status" value="1"/>
</dbReference>
<dbReference type="STRING" id="2094558.A0A314YFN5"/>
<dbReference type="PANTHER" id="PTHR47723:SF19">
    <property type="entry name" value="POLYNUCLEOTIDYL TRANSFERASE, RIBONUCLEASE H-LIKE SUPERFAMILY PROTEIN"/>
    <property type="match status" value="1"/>
</dbReference>